<dbReference type="EMBL" id="MHKQ01000016">
    <property type="protein sequence ID" value="OGY93815.1"/>
    <property type="molecule type" value="Genomic_DNA"/>
</dbReference>
<comment type="caution">
    <text evidence="1">The sequence shown here is derived from an EMBL/GenBank/DDBJ whole genome shotgun (WGS) entry which is preliminary data.</text>
</comment>
<evidence type="ECO:0000313" key="2">
    <source>
        <dbReference type="Proteomes" id="UP000177626"/>
    </source>
</evidence>
<name>A0A1G2BXD6_9BACT</name>
<evidence type="ECO:0008006" key="3">
    <source>
        <dbReference type="Google" id="ProtNLM"/>
    </source>
</evidence>
<dbReference type="AlphaFoldDB" id="A0A1G2BXD6"/>
<reference evidence="1 2" key="1">
    <citation type="journal article" date="2016" name="Nat. Commun.">
        <title>Thousands of microbial genomes shed light on interconnected biogeochemical processes in an aquifer system.</title>
        <authorList>
            <person name="Anantharaman K."/>
            <person name="Brown C.T."/>
            <person name="Hug L.A."/>
            <person name="Sharon I."/>
            <person name="Castelle C.J."/>
            <person name="Probst A.J."/>
            <person name="Thomas B.C."/>
            <person name="Singh A."/>
            <person name="Wilkins M.J."/>
            <person name="Karaoz U."/>
            <person name="Brodie E.L."/>
            <person name="Williams K.H."/>
            <person name="Hubbard S.S."/>
            <person name="Banfield J.F."/>
        </authorList>
    </citation>
    <scope>NUCLEOTIDE SEQUENCE [LARGE SCALE GENOMIC DNA]</scope>
</reference>
<protein>
    <recommendedName>
        <fullName evidence="3">Aminoglycoside phosphotransferase domain-containing protein</fullName>
    </recommendedName>
</protein>
<proteinExistence type="predicted"/>
<organism evidence="1 2">
    <name type="scientific">Candidatus Komeilibacteria bacterium RIFOXYC1_FULL_37_11</name>
    <dbReference type="NCBI Taxonomy" id="1798555"/>
    <lineage>
        <taxon>Bacteria</taxon>
        <taxon>Candidatus Komeiliibacteriota</taxon>
    </lineage>
</organism>
<accession>A0A1G2BXD6</accession>
<dbReference type="InterPro" id="IPR011009">
    <property type="entry name" value="Kinase-like_dom_sf"/>
</dbReference>
<dbReference type="Proteomes" id="UP000177626">
    <property type="component" value="Unassembled WGS sequence"/>
</dbReference>
<evidence type="ECO:0000313" key="1">
    <source>
        <dbReference type="EMBL" id="OGY93815.1"/>
    </source>
</evidence>
<gene>
    <name evidence="1" type="ORF">A2406_00440</name>
</gene>
<dbReference type="SUPFAM" id="SSF56112">
    <property type="entry name" value="Protein kinase-like (PK-like)"/>
    <property type="match status" value="1"/>
</dbReference>
<sequence length="362" mass="43078">MAISYLKNWEEFRDQELIKATLLLEQLGFSLDTKQVHISGERYLTGNRKLVLLGFRNSDQKPVVMKVSSDPAIISEIEDERRSRNILKEINFAYHIFSFPPEILYTHKQGCVIFITEFIEQEMTFLERPLAEQFFIALKAFEAQEAIHATTYEHANIIKKVFGIFTAQIYLEKIKEYSRDIEIVFQDDKNLKGVLDRAHEFIANNLETIDIYSNFLTHWDFVPHNFRVWGSEIYLLDHAALRFGNKYESWARFINFMTLYNEKLEQALLSYVKNNRDQSEYLSLRLMRVFRLVEIIWYYTNTLVKAVGDLHTLNQKRIIFWTKVLESVLADQPVSRNIVEEYKRIRDNLRSPEEKERQKKLH</sequence>